<dbReference type="Pfam" id="PF10633">
    <property type="entry name" value="NPCBM_assoc"/>
    <property type="match status" value="1"/>
</dbReference>
<evidence type="ECO:0000256" key="1">
    <source>
        <dbReference type="SAM" id="Phobius"/>
    </source>
</evidence>
<dbReference type="Gene3D" id="2.60.40.10">
    <property type="entry name" value="Immunoglobulins"/>
    <property type="match status" value="2"/>
</dbReference>
<reference evidence="3" key="1">
    <citation type="journal article" date="2014" name="Genome Biol. Evol.">
        <title>Pangenome evidence for extensive interdomain horizontal transfer affecting lineage core and shell genes in uncultured planktonic thaumarchaeota and euryarchaeota.</title>
        <authorList>
            <person name="Deschamps P."/>
            <person name="Zivanovic Y."/>
            <person name="Moreira D."/>
            <person name="Rodriguez-Valera F."/>
            <person name="Lopez-Garcia P."/>
        </authorList>
    </citation>
    <scope>NUCLEOTIDE SEQUENCE</scope>
</reference>
<keyword evidence="1" id="KW-0812">Transmembrane</keyword>
<keyword evidence="1" id="KW-1133">Transmembrane helix</keyword>
<evidence type="ECO:0000313" key="3">
    <source>
        <dbReference type="EMBL" id="AIE97251.1"/>
    </source>
</evidence>
<dbReference type="PANTHER" id="PTHR39198:SF1">
    <property type="entry name" value="ALPHA-GALACTOSIDASE NEW3 DOMAIN-CONTAINING PROTEIN"/>
    <property type="match status" value="1"/>
</dbReference>
<protein>
    <recommendedName>
        <fullName evidence="2">Alpha-galactosidase NEW3 domain-containing protein</fullName>
    </recommendedName>
</protein>
<keyword evidence="1" id="KW-0472">Membrane</keyword>
<accession>A0A075G5R2</accession>
<evidence type="ECO:0000259" key="2">
    <source>
        <dbReference type="Pfam" id="PF10633"/>
    </source>
</evidence>
<feature type="transmembrane region" description="Helical" evidence="1">
    <location>
        <begin position="857"/>
        <end position="875"/>
    </location>
</feature>
<dbReference type="InterPro" id="IPR018905">
    <property type="entry name" value="A-galactase_NEW3"/>
</dbReference>
<dbReference type="AlphaFoldDB" id="A0A075G5R2"/>
<feature type="domain" description="Alpha-galactosidase NEW3" evidence="2">
    <location>
        <begin position="391"/>
        <end position="470"/>
    </location>
</feature>
<proteinExistence type="predicted"/>
<name>A0A075G5R2_9EURY</name>
<dbReference type="InterPro" id="IPR013783">
    <property type="entry name" value="Ig-like_fold"/>
</dbReference>
<organism evidence="3">
    <name type="scientific">uncultured marine group II/III euryarchaeote AD1000_96_E06</name>
    <dbReference type="NCBI Taxonomy" id="1457830"/>
    <lineage>
        <taxon>Archaea</taxon>
        <taxon>Methanobacteriati</taxon>
        <taxon>Methanobacteriota</taxon>
        <taxon>environmental samples</taxon>
    </lineage>
</organism>
<dbReference type="PANTHER" id="PTHR39198">
    <property type="entry name" value="HYPOTHETICAL MEMBRANE PROTEIN, CONSERVED"/>
    <property type="match status" value="1"/>
</dbReference>
<dbReference type="EMBL" id="KF900503">
    <property type="protein sequence ID" value="AIE97251.1"/>
    <property type="molecule type" value="Genomic_DNA"/>
</dbReference>
<sequence length="894" mass="95130">MNRAALARLLTVLLLVTMLSPMVQAEVDPRLTASPMAQEADADEPAEYDITVHNDGDDDMAVSLSTSQDASDCNGFSSSIEQVSGTIGSGESETVTLTVTVNDQANGECETTVQATAQVADGAPGTPKNADITVTTTAGDGGGLYAVKLSTDEPSVDYDGDDDIVWEVEVENTGEQQANVQLEMTSEDDCESDDLTATVDPAVVQLESGDKETVDVTVEIPDGSSTEAGQHCFLLRAEVTNDPNQADRAGDNLTLSLNIPEVKECDGSLSTTSHSLDPFETAENSFEVENTGNTEWTVQMQAQSPGTDITGWVEFDSPKTKLLAKPGNSDDSHTFTFSVTPDDSAEAGSQIEIKIQGRSNQGVGCEQILTVTIGQVHDAKLTLSTSKLSNVEPGSSDSVTLTVENRGNGLDTFSLTTIDLPEGWQISFSQSSVTVNSRHDSNNKVSLTATINVPADALAGDNTIEFGVTVSGSTTILASKVLTVSVAARHDLTAEMLSTQQTGRSGQVVQFPIDITNTGNIRDTFKLQVCDPSDQTGCNPPMWAASYSDTNGNSISQLILDPSESKRVFLDVTVEGEEDADSVTILSRVAIFGTSEKVEHTISVIVSNYDYGMAISPEMPGPIAGQLDVVLPPGGVTEINFWLENTGNFPGGDKAVISMAGMESSVLRSVLIDGVVVNDNIPVPSGDRVLITIQLEVLEGVGSGTTGVIKISASSEKNAAESTSVDLAFEVRTIHDLQFTLEGEEDATTDEKTSVEFILYVTNHGNIVETVQILTSDSLRGWTVNVIPDEFQLSPGNSRTITVRVTPPAGMIQDDTYRFTITVQPKGMPVAGEPLDLEVTAEVSPGLNWLSEQNEQILVYGLTGIGALLVVILFFRSRTENRRIIEALEHESSD</sequence>